<proteinExistence type="predicted"/>
<dbReference type="Proteomes" id="UP000008148">
    <property type="component" value="Chromosome"/>
</dbReference>
<gene>
    <name evidence="1" type="ordered locus">CKO_02095</name>
</gene>
<dbReference type="HOGENOM" id="CLU_3059945_0_0_6"/>
<evidence type="ECO:0000313" key="1">
    <source>
        <dbReference type="EMBL" id="ABV13219.1"/>
    </source>
</evidence>
<accession>A8AIA6</accession>
<name>A8AIA6_CITK8</name>
<protein>
    <submittedName>
        <fullName evidence="1">Uncharacterized protein</fullName>
    </submittedName>
</protein>
<dbReference type="KEGG" id="cko:CKO_02095"/>
<dbReference type="AlphaFoldDB" id="A8AIA6"/>
<organism evidence="1 2">
    <name type="scientific">Citrobacter koseri (strain ATCC BAA-895 / CDC 4225-83 / SGSC4696)</name>
    <dbReference type="NCBI Taxonomy" id="290338"/>
    <lineage>
        <taxon>Bacteria</taxon>
        <taxon>Pseudomonadati</taxon>
        <taxon>Pseudomonadota</taxon>
        <taxon>Gammaproteobacteria</taxon>
        <taxon>Enterobacterales</taxon>
        <taxon>Enterobacteriaceae</taxon>
        <taxon>Citrobacter</taxon>
    </lineage>
</organism>
<evidence type="ECO:0000313" key="2">
    <source>
        <dbReference type="Proteomes" id="UP000008148"/>
    </source>
</evidence>
<dbReference type="EMBL" id="CP000822">
    <property type="protein sequence ID" value="ABV13219.1"/>
    <property type="molecule type" value="Genomic_DNA"/>
</dbReference>
<sequence>MISNRLSMLFQALSRNPPDIKRDGGEEAAVKVDDERIIKEAQRNICRRASFLC</sequence>
<keyword evidence="2" id="KW-1185">Reference proteome</keyword>
<reference evidence="1 2" key="1">
    <citation type="submission" date="2007-08" db="EMBL/GenBank/DDBJ databases">
        <authorList>
            <consortium name="The Citrobacter koseri Genome Sequencing Project"/>
            <person name="McClelland M."/>
            <person name="Sanderson E.K."/>
            <person name="Porwollik S."/>
            <person name="Spieth J."/>
            <person name="Clifton W.S."/>
            <person name="Latreille P."/>
            <person name="Courtney L."/>
            <person name="Wang C."/>
            <person name="Pepin K."/>
            <person name="Bhonagiri V."/>
            <person name="Nash W."/>
            <person name="Johnson M."/>
            <person name="Thiruvilangam P."/>
            <person name="Wilson R."/>
        </authorList>
    </citation>
    <scope>NUCLEOTIDE SEQUENCE [LARGE SCALE GENOMIC DNA]</scope>
    <source>
        <strain evidence="2">ATCC BAA-895 / CDC 4225-83 / SGSC4696</strain>
    </source>
</reference>